<accession>A0ABY3X9E7</accession>
<sequence>MNAIVAIHPYKTHGMWVFDDLAVGLREEPFVSGADTIIDHMVAGIDGAQNGFTLLFSTHPFPGYQLQLDWQRADLSGNWYRSESIGMEGWLCPALLKYFDAPPTTLYAQFRAKAA</sequence>
<organism evidence="1 2">
    <name type="scientific">Lysobacter gummosus</name>
    <dbReference type="NCBI Taxonomy" id="262324"/>
    <lineage>
        <taxon>Bacteria</taxon>
        <taxon>Pseudomonadati</taxon>
        <taxon>Pseudomonadota</taxon>
        <taxon>Gammaproteobacteria</taxon>
        <taxon>Lysobacterales</taxon>
        <taxon>Lysobacteraceae</taxon>
        <taxon>Lysobacter</taxon>
    </lineage>
</organism>
<dbReference type="EMBL" id="CP093547">
    <property type="protein sequence ID" value="UNP27772.1"/>
    <property type="molecule type" value="Genomic_DNA"/>
</dbReference>
<proteinExistence type="predicted"/>
<name>A0ABY3X9E7_9GAMM</name>
<gene>
    <name evidence="1" type="ORF">MOV92_14760</name>
</gene>
<reference evidence="1 2" key="1">
    <citation type="submission" date="2022-03" db="EMBL/GenBank/DDBJ databases">
        <title>Complete genome sequence of Lysobacter capsici VKM B-2533 and Lysobacter gummosus 10.1.1, promising sources of lytic agents.</title>
        <authorList>
            <person name="Tarlachkov S.V."/>
            <person name="Kudryakova I.V."/>
            <person name="Afoshin A.S."/>
            <person name="Leontyevskaya E.A."/>
            <person name="Leontyevskaya N.V."/>
        </authorList>
    </citation>
    <scope>NUCLEOTIDE SEQUENCE [LARGE SCALE GENOMIC DNA]</scope>
    <source>
        <strain evidence="1 2">10.1.1</strain>
    </source>
</reference>
<evidence type="ECO:0000313" key="2">
    <source>
        <dbReference type="Proteomes" id="UP000829194"/>
    </source>
</evidence>
<dbReference type="Pfam" id="PF20475">
    <property type="entry name" value="DUF6717"/>
    <property type="match status" value="1"/>
</dbReference>
<dbReference type="Proteomes" id="UP000829194">
    <property type="component" value="Chromosome"/>
</dbReference>
<keyword evidence="2" id="KW-1185">Reference proteome</keyword>
<dbReference type="InterPro" id="IPR046562">
    <property type="entry name" value="DUF6717"/>
</dbReference>
<dbReference type="RefSeq" id="WP_057943457.1">
    <property type="nucleotide sequence ID" value="NZ_CP011131.1"/>
</dbReference>
<protein>
    <submittedName>
        <fullName evidence="1">Uncharacterized protein</fullName>
    </submittedName>
</protein>
<evidence type="ECO:0000313" key="1">
    <source>
        <dbReference type="EMBL" id="UNP27772.1"/>
    </source>
</evidence>